<accession>A0ABX6AEH7</accession>
<dbReference type="Proteomes" id="UP000327143">
    <property type="component" value="Chromosome"/>
</dbReference>
<name>A0ABX6AEH7_STRVD</name>
<evidence type="ECO:0000256" key="1">
    <source>
        <dbReference type="SAM" id="MobiDB-lite"/>
    </source>
</evidence>
<evidence type="ECO:0000313" key="3">
    <source>
        <dbReference type="Proteomes" id="UP000327143"/>
    </source>
</evidence>
<protein>
    <submittedName>
        <fullName evidence="2">Uncharacterized protein</fullName>
    </submittedName>
</protein>
<proteinExistence type="predicted"/>
<feature type="region of interest" description="Disordered" evidence="1">
    <location>
        <begin position="1"/>
        <end position="36"/>
    </location>
</feature>
<organism evidence="2 3">
    <name type="scientific">Streptomyces viridosporus T7A</name>
    <dbReference type="NCBI Taxonomy" id="665577"/>
    <lineage>
        <taxon>Bacteria</taxon>
        <taxon>Bacillati</taxon>
        <taxon>Actinomycetota</taxon>
        <taxon>Actinomycetes</taxon>
        <taxon>Kitasatosporales</taxon>
        <taxon>Streptomycetaceae</taxon>
        <taxon>Streptomyces</taxon>
    </lineage>
</organism>
<evidence type="ECO:0000313" key="2">
    <source>
        <dbReference type="EMBL" id="QEU85404.1"/>
    </source>
</evidence>
<gene>
    <name evidence="2" type="ORF">CP969_12215</name>
</gene>
<dbReference type="EMBL" id="CP023700">
    <property type="protein sequence ID" value="QEU85404.1"/>
    <property type="molecule type" value="Genomic_DNA"/>
</dbReference>
<keyword evidence="3" id="KW-1185">Reference proteome</keyword>
<sequence>MSLAGVPVRGPGAARDRFGGRGGHLPSRPGGRVDVPSVAPRAVFGFGEGEPSGRTRWRLARCRCVPTTSTKESSSWT</sequence>
<reference evidence="2 3" key="1">
    <citation type="submission" date="2017-09" db="EMBL/GenBank/DDBJ databases">
        <authorList>
            <person name="Lee N."/>
            <person name="Cho B.-K."/>
        </authorList>
    </citation>
    <scope>NUCLEOTIDE SEQUENCE [LARGE SCALE GENOMIC DNA]</scope>
    <source>
        <strain evidence="2 3">ATCC 39115</strain>
    </source>
</reference>